<evidence type="ECO:0000313" key="2">
    <source>
        <dbReference type="EMBL" id="USS44137.1"/>
    </source>
</evidence>
<feature type="transmembrane region" description="Helical" evidence="1">
    <location>
        <begin position="12"/>
        <end position="32"/>
    </location>
</feature>
<protein>
    <submittedName>
        <fullName evidence="2">Uncharacterized protein</fullName>
    </submittedName>
</protein>
<accession>A0ABY5BB30</accession>
<dbReference type="Proteomes" id="UP001056386">
    <property type="component" value="Plasmid unnamed1"/>
</dbReference>
<geneLocation type="plasmid" evidence="2 3">
    <name>unnamed1</name>
</geneLocation>
<feature type="transmembrane region" description="Helical" evidence="1">
    <location>
        <begin position="38"/>
        <end position="59"/>
    </location>
</feature>
<name>A0ABY5BB30_BURGL</name>
<dbReference type="RefSeq" id="WP_252836577.1">
    <property type="nucleotide sequence ID" value="NZ_CP099584.1"/>
</dbReference>
<keyword evidence="1" id="KW-0812">Transmembrane</keyword>
<keyword evidence="3" id="KW-1185">Reference proteome</keyword>
<keyword evidence="1" id="KW-0472">Membrane</keyword>
<organism evidence="2 3">
    <name type="scientific">Burkholderia glumae</name>
    <name type="common">Pseudomonas glumae</name>
    <dbReference type="NCBI Taxonomy" id="337"/>
    <lineage>
        <taxon>Bacteria</taxon>
        <taxon>Pseudomonadati</taxon>
        <taxon>Pseudomonadota</taxon>
        <taxon>Betaproteobacteria</taxon>
        <taxon>Burkholderiales</taxon>
        <taxon>Burkholderiaceae</taxon>
        <taxon>Burkholderia</taxon>
    </lineage>
</organism>
<reference evidence="2" key="1">
    <citation type="submission" date="2022-06" db="EMBL/GenBank/DDBJ databases">
        <title>Draft genome sequence of Burkholderia glumae strain GR20004 isolated from rice panicle showing bacterial panicle blight.</title>
        <authorList>
            <person name="Choi S.Y."/>
            <person name="Lee Y.H."/>
        </authorList>
    </citation>
    <scope>NUCLEOTIDE SEQUENCE</scope>
    <source>
        <strain evidence="2">GR20004</strain>
        <plasmid evidence="2">unnamed1</plasmid>
    </source>
</reference>
<dbReference type="EMBL" id="CP099584">
    <property type="protein sequence ID" value="USS44137.1"/>
    <property type="molecule type" value="Genomic_DNA"/>
</dbReference>
<keyword evidence="2" id="KW-0614">Plasmid</keyword>
<keyword evidence="1" id="KW-1133">Transmembrane helix</keyword>
<evidence type="ECO:0000256" key="1">
    <source>
        <dbReference type="SAM" id="Phobius"/>
    </source>
</evidence>
<sequence length="65" mass="7014">MKAVIDAERLPRWKDCLAFAVVALTLLLVVLLSKGPDAAMTVGVRVGAVMALLLVVTAVRQRRAR</sequence>
<evidence type="ECO:0000313" key="3">
    <source>
        <dbReference type="Proteomes" id="UP001056386"/>
    </source>
</evidence>
<proteinExistence type="predicted"/>
<gene>
    <name evidence="2" type="ORF">NFI99_12660</name>
</gene>